<protein>
    <submittedName>
        <fullName evidence="1">Uncharacterized protein</fullName>
    </submittedName>
</protein>
<evidence type="ECO:0000313" key="1">
    <source>
        <dbReference type="EMBL" id="RHZ82876.1"/>
    </source>
</evidence>
<keyword evidence="2" id="KW-1185">Reference proteome</keyword>
<reference evidence="1 2" key="1">
    <citation type="submission" date="2018-08" db="EMBL/GenBank/DDBJ databases">
        <title>Genome and evolution of the arbuscular mycorrhizal fungus Diversispora epigaea (formerly Glomus versiforme) and its bacterial endosymbionts.</title>
        <authorList>
            <person name="Sun X."/>
            <person name="Fei Z."/>
            <person name="Harrison M."/>
        </authorList>
    </citation>
    <scope>NUCLEOTIDE SEQUENCE [LARGE SCALE GENOMIC DNA]</scope>
    <source>
        <strain evidence="1 2">IT104</strain>
    </source>
</reference>
<sequence length="94" mass="10769">MISCDSQNTITQYQFNPDDFYPIFRSAFNSAYKKFATHILQHPTRSLFHSSQIFDPLYLKIGIHTGDTSHGDIRQYSAITKLSNPSDEFGFLST</sequence>
<comment type="caution">
    <text evidence="1">The sequence shown here is derived from an EMBL/GenBank/DDBJ whole genome shotgun (WGS) entry which is preliminary data.</text>
</comment>
<gene>
    <name evidence="1" type="ORF">Glove_103g305</name>
</gene>
<organism evidence="1 2">
    <name type="scientific">Diversispora epigaea</name>
    <dbReference type="NCBI Taxonomy" id="1348612"/>
    <lineage>
        <taxon>Eukaryota</taxon>
        <taxon>Fungi</taxon>
        <taxon>Fungi incertae sedis</taxon>
        <taxon>Mucoromycota</taxon>
        <taxon>Glomeromycotina</taxon>
        <taxon>Glomeromycetes</taxon>
        <taxon>Diversisporales</taxon>
        <taxon>Diversisporaceae</taxon>
        <taxon>Diversispora</taxon>
    </lineage>
</organism>
<dbReference type="Proteomes" id="UP000266861">
    <property type="component" value="Unassembled WGS sequence"/>
</dbReference>
<dbReference type="AlphaFoldDB" id="A0A397JA63"/>
<dbReference type="OrthoDB" id="2439535at2759"/>
<evidence type="ECO:0000313" key="2">
    <source>
        <dbReference type="Proteomes" id="UP000266861"/>
    </source>
</evidence>
<proteinExistence type="predicted"/>
<accession>A0A397JA63</accession>
<name>A0A397JA63_9GLOM</name>
<dbReference type="EMBL" id="PQFF01000096">
    <property type="protein sequence ID" value="RHZ82876.1"/>
    <property type="molecule type" value="Genomic_DNA"/>
</dbReference>